<reference evidence="1 2" key="1">
    <citation type="submission" date="2015-03" db="EMBL/GenBank/DDBJ databases">
        <title>Complete genome sequence of Muricauda lutaonensis CC-HSB-11T, isolated from a coastal hot spring.</title>
        <authorList>
            <person name="Kim K.M."/>
        </authorList>
    </citation>
    <scope>NUCLEOTIDE SEQUENCE [LARGE SCALE GENOMIC DNA]</scope>
    <source>
        <strain evidence="1 2">CC-HSB-11</strain>
    </source>
</reference>
<protein>
    <submittedName>
        <fullName evidence="1">Uncharacterized protein</fullName>
    </submittedName>
</protein>
<accession>A0A0D5YTK5</accession>
<evidence type="ECO:0000313" key="1">
    <source>
        <dbReference type="EMBL" id="AKA35201.1"/>
    </source>
</evidence>
<evidence type="ECO:0000313" key="2">
    <source>
        <dbReference type="Proteomes" id="UP000032726"/>
    </source>
</evidence>
<dbReference type="Gene3D" id="2.60.120.200">
    <property type="match status" value="1"/>
</dbReference>
<dbReference type="STRING" id="516051.VC82_1582"/>
<proteinExistence type="predicted"/>
<sequence length="292" mass="32416">MAFCKINIRDPFLLLLLVAQFSCTDTESAPEIDDTKINFEFQDGFETDNDDFQELFPSDNSRWTTTQIISPNAAQNSLDISMVQASGGYQSLHIQSRKSDGILSKADIEKGGFTAPENSTVIIEADFYIDSDTNIENLFLIDLECCSCWDPSVEADASIDGDNKCPGVRLVMSGGNDYLSIERGKIAGSTLAQITFPFPRKEWVTVRWQMQLSPNDNGTNQLFINGQQALSETAKNLPNAEIFKQVFAENGINFELQEPVAYERVQIGATANPNAEDLEIYVDNFSLSITND</sequence>
<name>A0A0D5YTK5_9FLAO</name>
<dbReference type="EMBL" id="CP011071">
    <property type="protein sequence ID" value="AKA35201.1"/>
    <property type="molecule type" value="Genomic_DNA"/>
</dbReference>
<organism evidence="1 2">
    <name type="scientific">Flagellimonas lutaonensis</name>
    <dbReference type="NCBI Taxonomy" id="516051"/>
    <lineage>
        <taxon>Bacteria</taxon>
        <taxon>Pseudomonadati</taxon>
        <taxon>Bacteroidota</taxon>
        <taxon>Flavobacteriia</taxon>
        <taxon>Flavobacteriales</taxon>
        <taxon>Flavobacteriaceae</taxon>
        <taxon>Flagellimonas</taxon>
    </lineage>
</organism>
<dbReference type="Proteomes" id="UP000032726">
    <property type="component" value="Chromosome"/>
</dbReference>
<dbReference type="AlphaFoldDB" id="A0A0D5YTK5"/>
<keyword evidence="2" id="KW-1185">Reference proteome</keyword>
<gene>
    <name evidence="1" type="ORF">VC82_1582</name>
</gene>
<dbReference type="KEGG" id="mlt:VC82_1582"/>
<dbReference type="OrthoDB" id="7835462at2"/>
<dbReference type="RefSeq" id="WP_045801879.1">
    <property type="nucleotide sequence ID" value="NZ_CP011071.1"/>
</dbReference>
<dbReference type="HOGENOM" id="CLU_1007635_0_0_10"/>